<dbReference type="Pfam" id="PF03004">
    <property type="entry name" value="Transposase_24"/>
    <property type="match status" value="1"/>
</dbReference>
<reference evidence="2 3" key="1">
    <citation type="submission" date="2024-08" db="EMBL/GenBank/DDBJ databases">
        <title>Insights into the chromosomal genome structure of Flemingia macrophylla.</title>
        <authorList>
            <person name="Ding Y."/>
            <person name="Zhao Y."/>
            <person name="Bi W."/>
            <person name="Wu M."/>
            <person name="Zhao G."/>
            <person name="Gong Y."/>
            <person name="Li W."/>
            <person name="Zhang P."/>
        </authorList>
    </citation>
    <scope>NUCLEOTIDE SEQUENCE [LARGE SCALE GENOMIC DNA]</scope>
    <source>
        <strain evidence="2">DYQJB</strain>
        <tissue evidence="2">Leaf</tissue>
    </source>
</reference>
<protein>
    <recommendedName>
        <fullName evidence="4">Transposase</fullName>
    </recommendedName>
</protein>
<dbReference type="InterPro" id="IPR004252">
    <property type="entry name" value="Probable_transposase_24"/>
</dbReference>
<accession>A0ABD1LDL8</accession>
<keyword evidence="3" id="KW-1185">Reference proteome</keyword>
<evidence type="ECO:0000313" key="3">
    <source>
        <dbReference type="Proteomes" id="UP001603857"/>
    </source>
</evidence>
<dbReference type="AlphaFoldDB" id="A0ABD1LDL8"/>
<organism evidence="2 3">
    <name type="scientific">Flemingia macrophylla</name>
    <dbReference type="NCBI Taxonomy" id="520843"/>
    <lineage>
        <taxon>Eukaryota</taxon>
        <taxon>Viridiplantae</taxon>
        <taxon>Streptophyta</taxon>
        <taxon>Embryophyta</taxon>
        <taxon>Tracheophyta</taxon>
        <taxon>Spermatophyta</taxon>
        <taxon>Magnoliopsida</taxon>
        <taxon>eudicotyledons</taxon>
        <taxon>Gunneridae</taxon>
        <taxon>Pentapetalae</taxon>
        <taxon>rosids</taxon>
        <taxon>fabids</taxon>
        <taxon>Fabales</taxon>
        <taxon>Fabaceae</taxon>
        <taxon>Papilionoideae</taxon>
        <taxon>50 kb inversion clade</taxon>
        <taxon>NPAAA clade</taxon>
        <taxon>indigoferoid/millettioid clade</taxon>
        <taxon>Phaseoleae</taxon>
        <taxon>Flemingia</taxon>
    </lineage>
</organism>
<proteinExistence type="predicted"/>
<feature type="region of interest" description="Disordered" evidence="1">
    <location>
        <begin position="1"/>
        <end position="84"/>
    </location>
</feature>
<dbReference type="EMBL" id="JBGMDY010000009">
    <property type="protein sequence ID" value="KAL2321619.1"/>
    <property type="molecule type" value="Genomic_DNA"/>
</dbReference>
<evidence type="ECO:0000256" key="1">
    <source>
        <dbReference type="SAM" id="MobiDB-lite"/>
    </source>
</evidence>
<evidence type="ECO:0008006" key="4">
    <source>
        <dbReference type="Google" id="ProtNLM"/>
    </source>
</evidence>
<feature type="compositionally biased region" description="Low complexity" evidence="1">
    <location>
        <begin position="68"/>
        <end position="79"/>
    </location>
</feature>
<feature type="region of interest" description="Disordered" evidence="1">
    <location>
        <begin position="417"/>
        <end position="443"/>
    </location>
</feature>
<evidence type="ECO:0000313" key="2">
    <source>
        <dbReference type="EMBL" id="KAL2321619.1"/>
    </source>
</evidence>
<sequence>MPKVKRFRNPQKSTPQPQCVENPLAQASPSVEAQPIVSSPSVEAQPMVSSPLVEAQPHVVMNPSPTNETSSQQSETSTQHVGRESSSYWTVDAIDLEGAVKKIKVKVRGVNNLPRGERIIVEFDEVGMAIGEGQGVLAGYCGTLATDDNLFSINFERWSGKTGMPNTYFLECFKEILQPRFCFRTGEASAERYCKLTLGRKWAAHRQNLWNEFYDPTKTKNEIISNVPTGIDRTQWAHFVTYRLKPETLEICKKNKDNRNKQVIPHTGGSKPISRRRHEMFLETGQLPSRGKLYIETHKRKDGSFVNDAAKAIAEQIEVGLAHSTTNESEVSPNDVVGRVLGPEHSGRVRCMGLGAAPTNSFRNTRLTATSSSCSNQWQQKYTNLESQVQTTLGALKAYMIMKEGKIPDELVVFFDPQPQQTSDANEPESPLGTRGSSGASNI</sequence>
<dbReference type="PANTHER" id="PTHR33144:SF45">
    <property type="entry name" value="TRANSPOSASE TNP1_EN_SPM-LIKE DOMAIN-CONTAINING PROTEIN"/>
    <property type="match status" value="1"/>
</dbReference>
<comment type="caution">
    <text evidence="2">The sequence shown here is derived from an EMBL/GenBank/DDBJ whole genome shotgun (WGS) entry which is preliminary data.</text>
</comment>
<gene>
    <name evidence="2" type="ORF">Fmac_025998</name>
</gene>
<feature type="compositionally biased region" description="Polar residues" evidence="1">
    <location>
        <begin position="10"/>
        <end position="42"/>
    </location>
</feature>
<name>A0ABD1LDL8_9FABA</name>
<dbReference type="Proteomes" id="UP001603857">
    <property type="component" value="Unassembled WGS sequence"/>
</dbReference>
<dbReference type="PANTHER" id="PTHR33144">
    <property type="entry name" value="OS10G0409366 PROTEIN-RELATED"/>
    <property type="match status" value="1"/>
</dbReference>